<comment type="caution">
    <text evidence="2">The sequence shown here is derived from an EMBL/GenBank/DDBJ whole genome shotgun (WGS) entry which is preliminary data.</text>
</comment>
<dbReference type="EMBL" id="JASNWA010000011">
    <property type="protein sequence ID" value="KAK3167289.1"/>
    <property type="molecule type" value="Genomic_DNA"/>
</dbReference>
<dbReference type="Proteomes" id="UP001276659">
    <property type="component" value="Unassembled WGS sequence"/>
</dbReference>
<keyword evidence="3" id="KW-1185">Reference proteome</keyword>
<organism evidence="2 3">
    <name type="scientific">Lepraria neglecta</name>
    <dbReference type="NCBI Taxonomy" id="209136"/>
    <lineage>
        <taxon>Eukaryota</taxon>
        <taxon>Fungi</taxon>
        <taxon>Dikarya</taxon>
        <taxon>Ascomycota</taxon>
        <taxon>Pezizomycotina</taxon>
        <taxon>Lecanoromycetes</taxon>
        <taxon>OSLEUM clade</taxon>
        <taxon>Lecanoromycetidae</taxon>
        <taxon>Lecanorales</taxon>
        <taxon>Lecanorineae</taxon>
        <taxon>Stereocaulaceae</taxon>
        <taxon>Lepraria</taxon>
    </lineage>
</organism>
<evidence type="ECO:0000313" key="2">
    <source>
        <dbReference type="EMBL" id="KAK3167289.1"/>
    </source>
</evidence>
<dbReference type="AlphaFoldDB" id="A0AAE0DFA5"/>
<feature type="region of interest" description="Disordered" evidence="1">
    <location>
        <begin position="121"/>
        <end position="154"/>
    </location>
</feature>
<name>A0AAE0DFA5_9LECA</name>
<reference evidence="2" key="1">
    <citation type="submission" date="2022-11" db="EMBL/GenBank/DDBJ databases">
        <title>Chromosomal genome sequence assembly and mating type (MAT) locus characterization of the leprose asexual lichenized fungus Lepraria neglecta (Nyl.) Erichsen.</title>
        <authorList>
            <person name="Allen J.L."/>
            <person name="Pfeffer B."/>
        </authorList>
    </citation>
    <scope>NUCLEOTIDE SEQUENCE</scope>
    <source>
        <strain evidence="2">Allen 5258</strain>
    </source>
</reference>
<gene>
    <name evidence="2" type="ORF">OEA41_010416</name>
</gene>
<accession>A0AAE0DFA5</accession>
<evidence type="ECO:0000313" key="3">
    <source>
        <dbReference type="Proteomes" id="UP001276659"/>
    </source>
</evidence>
<sequence>MAPSPRTRRLSRRSRPLSVDFNIYEDQPAPTIARNIEILNTDIAMYQYTPAPKPPRGTKPPATNLANPSDPPNPQTNTKTYSIVWIYSKPLGIYSSMEDAEAEGDREKKFVVITGLKEFGDANEMDSDNAHPNPKRQRLSAQGVAQPSNPPQPSYSVTVKLQYGRYWVEYTCTYSPSTTTFANLQPTEISAASAASLEAQKKTNKDMYE</sequence>
<evidence type="ECO:0000256" key="1">
    <source>
        <dbReference type="SAM" id="MobiDB-lite"/>
    </source>
</evidence>
<feature type="region of interest" description="Disordered" evidence="1">
    <location>
        <begin position="49"/>
        <end position="77"/>
    </location>
</feature>
<protein>
    <submittedName>
        <fullName evidence="2">Uncharacterized protein</fullName>
    </submittedName>
</protein>
<proteinExistence type="predicted"/>